<dbReference type="OrthoDB" id="9993796at2759"/>
<accession>A0A8H3I871</accession>
<reference evidence="1" key="1">
    <citation type="submission" date="2021-03" db="EMBL/GenBank/DDBJ databases">
        <authorList>
            <person name="Tagirdzhanova G."/>
        </authorList>
    </citation>
    <scope>NUCLEOTIDE SEQUENCE</scope>
</reference>
<evidence type="ECO:0000313" key="2">
    <source>
        <dbReference type="Proteomes" id="UP000664169"/>
    </source>
</evidence>
<name>A0A8H3I871_9LECA</name>
<gene>
    <name evidence="1" type="ORF">GOMPHAMPRED_001540</name>
</gene>
<keyword evidence="2" id="KW-1185">Reference proteome</keyword>
<protein>
    <submittedName>
        <fullName evidence="1">Uncharacterized protein</fullName>
    </submittedName>
</protein>
<comment type="caution">
    <text evidence="1">The sequence shown here is derived from an EMBL/GenBank/DDBJ whole genome shotgun (WGS) entry which is preliminary data.</text>
</comment>
<sequence length="118" mass="13185">MSLSTRIIQLALLGLSATACYSFYTVLIPQGLKESLDAFAAQSILPDTTISVAGLRYCGIDQIDRILNALNYFFWPILHDTDYVRNARSKMFIGQFMASYALIMLEAERPGNRGRIVS</sequence>
<organism evidence="1 2">
    <name type="scientific">Gomphillus americanus</name>
    <dbReference type="NCBI Taxonomy" id="1940652"/>
    <lineage>
        <taxon>Eukaryota</taxon>
        <taxon>Fungi</taxon>
        <taxon>Dikarya</taxon>
        <taxon>Ascomycota</taxon>
        <taxon>Pezizomycotina</taxon>
        <taxon>Lecanoromycetes</taxon>
        <taxon>OSLEUM clade</taxon>
        <taxon>Ostropomycetidae</taxon>
        <taxon>Ostropales</taxon>
        <taxon>Graphidaceae</taxon>
        <taxon>Gomphilloideae</taxon>
        <taxon>Gomphillus</taxon>
    </lineage>
</organism>
<proteinExistence type="predicted"/>
<dbReference type="PROSITE" id="PS51257">
    <property type="entry name" value="PROKAR_LIPOPROTEIN"/>
    <property type="match status" value="1"/>
</dbReference>
<evidence type="ECO:0000313" key="1">
    <source>
        <dbReference type="EMBL" id="CAF9918517.1"/>
    </source>
</evidence>
<dbReference type="AlphaFoldDB" id="A0A8H3I871"/>
<dbReference type="EMBL" id="CAJPDQ010000013">
    <property type="protein sequence ID" value="CAF9918517.1"/>
    <property type="molecule type" value="Genomic_DNA"/>
</dbReference>
<dbReference type="Proteomes" id="UP000664169">
    <property type="component" value="Unassembled WGS sequence"/>
</dbReference>